<dbReference type="OrthoDB" id="581242at2759"/>
<reference evidence="1 2" key="1">
    <citation type="journal article" date="2020" name="Nat. Food">
        <title>A phased Vanilla planifolia genome enables genetic improvement of flavour and production.</title>
        <authorList>
            <person name="Hasing T."/>
            <person name="Tang H."/>
            <person name="Brym M."/>
            <person name="Khazi F."/>
            <person name="Huang T."/>
            <person name="Chambers A.H."/>
        </authorList>
    </citation>
    <scope>NUCLEOTIDE SEQUENCE [LARGE SCALE GENOMIC DNA]</scope>
    <source>
        <tissue evidence="1">Leaf</tissue>
    </source>
</reference>
<dbReference type="Proteomes" id="UP000636800">
    <property type="component" value="Unassembled WGS sequence"/>
</dbReference>
<protein>
    <submittedName>
        <fullName evidence="1">Uncharacterized protein</fullName>
    </submittedName>
</protein>
<evidence type="ECO:0000313" key="1">
    <source>
        <dbReference type="EMBL" id="KAG0452732.1"/>
    </source>
</evidence>
<sequence>MAASSIHSPPLIAGEHLLRASSVCVNRVRKTKELLDLWDTCSRGNKVPYGGCILSYRMHGAVQSWH</sequence>
<organism evidence="1 2">
    <name type="scientific">Vanilla planifolia</name>
    <name type="common">Vanilla</name>
    <dbReference type="NCBI Taxonomy" id="51239"/>
    <lineage>
        <taxon>Eukaryota</taxon>
        <taxon>Viridiplantae</taxon>
        <taxon>Streptophyta</taxon>
        <taxon>Embryophyta</taxon>
        <taxon>Tracheophyta</taxon>
        <taxon>Spermatophyta</taxon>
        <taxon>Magnoliopsida</taxon>
        <taxon>Liliopsida</taxon>
        <taxon>Asparagales</taxon>
        <taxon>Orchidaceae</taxon>
        <taxon>Vanilloideae</taxon>
        <taxon>Vanilleae</taxon>
        <taxon>Vanilla</taxon>
    </lineage>
</organism>
<gene>
    <name evidence="1" type="ORF">HPP92_025396</name>
</gene>
<dbReference type="EMBL" id="JADCNL010000014">
    <property type="protein sequence ID" value="KAG0452732.1"/>
    <property type="molecule type" value="Genomic_DNA"/>
</dbReference>
<dbReference type="AlphaFoldDB" id="A0A835PJH4"/>
<name>A0A835PJH4_VANPL</name>
<accession>A0A835PJH4</accession>
<comment type="caution">
    <text evidence="1">The sequence shown here is derived from an EMBL/GenBank/DDBJ whole genome shotgun (WGS) entry which is preliminary data.</text>
</comment>
<proteinExistence type="predicted"/>
<evidence type="ECO:0000313" key="2">
    <source>
        <dbReference type="Proteomes" id="UP000636800"/>
    </source>
</evidence>
<keyword evidence="2" id="KW-1185">Reference proteome</keyword>